<dbReference type="AlphaFoldDB" id="A0A919KMQ3"/>
<dbReference type="GO" id="GO:0018169">
    <property type="term" value="F:ribosomal S6-glutamic acid ligase activity"/>
    <property type="evidence" value="ECO:0007669"/>
    <property type="project" value="TreeGrafter"/>
</dbReference>
<proteinExistence type="predicted"/>
<dbReference type="EMBL" id="BNBO01000005">
    <property type="protein sequence ID" value="GHH64576.1"/>
    <property type="molecule type" value="Genomic_DNA"/>
</dbReference>
<feature type="domain" description="ATP-grasp fold RimK-type" evidence="2">
    <location>
        <begin position="120"/>
        <end position="248"/>
    </location>
</feature>
<feature type="region of interest" description="Disordered" evidence="1">
    <location>
        <begin position="269"/>
        <end position="292"/>
    </location>
</feature>
<reference evidence="3" key="2">
    <citation type="submission" date="2020-09" db="EMBL/GenBank/DDBJ databases">
        <authorList>
            <person name="Sun Q."/>
            <person name="Ohkuma M."/>
        </authorList>
    </citation>
    <scope>NUCLEOTIDE SEQUENCE</scope>
    <source>
        <strain evidence="3">JCM 4646</strain>
    </source>
</reference>
<keyword evidence="4" id="KW-1185">Reference proteome</keyword>
<comment type="caution">
    <text evidence="3">The sequence shown here is derived from an EMBL/GenBank/DDBJ whole genome shotgun (WGS) entry which is preliminary data.</text>
</comment>
<dbReference type="GO" id="GO:0009432">
    <property type="term" value="P:SOS response"/>
    <property type="evidence" value="ECO:0007669"/>
    <property type="project" value="TreeGrafter"/>
</dbReference>
<reference evidence="3" key="1">
    <citation type="journal article" date="2014" name="Int. J. Syst. Evol. Microbiol.">
        <title>Complete genome sequence of Corynebacterium casei LMG S-19264T (=DSM 44701T), isolated from a smear-ripened cheese.</title>
        <authorList>
            <consortium name="US DOE Joint Genome Institute (JGI-PGF)"/>
            <person name="Walter F."/>
            <person name="Albersmeier A."/>
            <person name="Kalinowski J."/>
            <person name="Ruckert C."/>
        </authorList>
    </citation>
    <scope>NUCLEOTIDE SEQUENCE</scope>
    <source>
        <strain evidence="3">JCM 4646</strain>
    </source>
</reference>
<protein>
    <recommendedName>
        <fullName evidence="2">ATP-grasp fold RimK-type domain-containing protein</fullName>
    </recommendedName>
</protein>
<evidence type="ECO:0000259" key="2">
    <source>
        <dbReference type="Pfam" id="PF08443"/>
    </source>
</evidence>
<gene>
    <name evidence="3" type="ORF">GCM10018781_15910</name>
</gene>
<dbReference type="PANTHER" id="PTHR21621">
    <property type="entry name" value="RIBOSOMAL PROTEIN S6 MODIFICATION PROTEIN"/>
    <property type="match status" value="1"/>
</dbReference>
<dbReference type="InterPro" id="IPR013651">
    <property type="entry name" value="ATP-grasp_RimK-type"/>
</dbReference>
<dbReference type="Pfam" id="PF08443">
    <property type="entry name" value="RimK"/>
    <property type="match status" value="1"/>
</dbReference>
<dbReference type="RefSeq" id="WP_190210061.1">
    <property type="nucleotide sequence ID" value="NZ_BNBO01000005.1"/>
</dbReference>
<dbReference type="Proteomes" id="UP000617734">
    <property type="component" value="Unassembled WGS sequence"/>
</dbReference>
<sequence length="292" mass="30341">MRICLLTPEPGHPLLAATTALLTPRHQVESLDPGATDPAGPDRLADVYLLKARTPRALALARRLEARGAPVINSAAATELCQDRSRMAELARAAGLPFAVTRTAGSIGELTGPGGLPAAGFPLVVKSRHSRRHDLVAKAEDLGRLEQLARDWPDEPVVVQPFTANSGWDQKLWVIAGQVFAARRRSELAAADRGPAQPLTPADLPADRLDLVRRVGAVFGLDVYGVDLLDGAGEPLIVDVNAFPGIRGQAGAPEALAALALRAAAEGPASRGTAGTGLPGQPRAGAPARADA</sequence>
<evidence type="ECO:0000256" key="1">
    <source>
        <dbReference type="SAM" id="MobiDB-lite"/>
    </source>
</evidence>
<accession>A0A919KMQ3</accession>
<dbReference type="Gene3D" id="3.40.50.20">
    <property type="match status" value="1"/>
</dbReference>
<dbReference type="Gene3D" id="3.30.470.20">
    <property type="entry name" value="ATP-grasp fold, B domain"/>
    <property type="match status" value="1"/>
</dbReference>
<evidence type="ECO:0000313" key="3">
    <source>
        <dbReference type="EMBL" id="GHH64576.1"/>
    </source>
</evidence>
<dbReference type="GeneID" id="95352086"/>
<name>A0A919KMQ3_9ACTN</name>
<dbReference type="SUPFAM" id="SSF56059">
    <property type="entry name" value="Glutathione synthetase ATP-binding domain-like"/>
    <property type="match status" value="1"/>
</dbReference>
<dbReference type="PANTHER" id="PTHR21621:SF0">
    <property type="entry name" value="BETA-CITRYLGLUTAMATE SYNTHASE B-RELATED"/>
    <property type="match status" value="1"/>
</dbReference>
<evidence type="ECO:0000313" key="4">
    <source>
        <dbReference type="Proteomes" id="UP000617734"/>
    </source>
</evidence>
<organism evidence="3 4">
    <name type="scientific">Kitasatospora indigofera</name>
    <dbReference type="NCBI Taxonomy" id="67307"/>
    <lineage>
        <taxon>Bacteria</taxon>
        <taxon>Bacillati</taxon>
        <taxon>Actinomycetota</taxon>
        <taxon>Actinomycetes</taxon>
        <taxon>Kitasatosporales</taxon>
        <taxon>Streptomycetaceae</taxon>
        <taxon>Kitasatospora</taxon>
    </lineage>
</organism>
<dbReference type="GO" id="GO:0005737">
    <property type="term" value="C:cytoplasm"/>
    <property type="evidence" value="ECO:0007669"/>
    <property type="project" value="TreeGrafter"/>
</dbReference>
<feature type="compositionally biased region" description="Low complexity" evidence="1">
    <location>
        <begin position="279"/>
        <end position="292"/>
    </location>
</feature>